<dbReference type="Gene3D" id="1.10.40.30">
    <property type="entry name" value="Fumarase/aspartase (C-terminal domain)"/>
    <property type="match status" value="1"/>
</dbReference>
<evidence type="ECO:0000256" key="3">
    <source>
        <dbReference type="ARBA" id="ARBA00012338"/>
    </source>
</evidence>
<dbReference type="Pfam" id="PF14698">
    <property type="entry name" value="ASL_C2"/>
    <property type="match status" value="1"/>
</dbReference>
<dbReference type="EC" id="4.3.2.1" evidence="3 5"/>
<gene>
    <name evidence="5 9" type="primary">argH</name>
    <name evidence="9" type="ORF">DESUT3_32500</name>
</gene>
<protein>
    <recommendedName>
        <fullName evidence="3 5">Argininosuccinate lyase</fullName>
        <shortName evidence="5">ASAL</shortName>
        <ecNumber evidence="3 5">4.3.2.1</ecNumber>
    </recommendedName>
    <alternativeName>
        <fullName evidence="5">Arginosuccinase</fullName>
    </alternativeName>
</protein>
<feature type="compositionally biased region" description="Basic and acidic residues" evidence="6">
    <location>
        <begin position="444"/>
        <end position="459"/>
    </location>
</feature>
<dbReference type="NCBIfam" id="TIGR00838">
    <property type="entry name" value="argH"/>
    <property type="match status" value="1"/>
</dbReference>
<dbReference type="PROSITE" id="PS00163">
    <property type="entry name" value="FUMARATE_LYASES"/>
    <property type="match status" value="1"/>
</dbReference>
<dbReference type="InterPro" id="IPR009049">
    <property type="entry name" value="Argininosuccinate_lyase"/>
</dbReference>
<evidence type="ECO:0000256" key="2">
    <source>
        <dbReference type="ARBA" id="ARBA00004941"/>
    </source>
</evidence>
<evidence type="ECO:0000259" key="8">
    <source>
        <dbReference type="Pfam" id="PF14698"/>
    </source>
</evidence>
<evidence type="ECO:0000259" key="7">
    <source>
        <dbReference type="Pfam" id="PF00206"/>
    </source>
</evidence>
<dbReference type="InterPro" id="IPR000362">
    <property type="entry name" value="Fumarate_lyase_fam"/>
</dbReference>
<dbReference type="PRINTS" id="PR00149">
    <property type="entry name" value="FUMRATELYASE"/>
</dbReference>
<keyword evidence="4 5" id="KW-0055">Arginine biosynthesis</keyword>
<dbReference type="PANTHER" id="PTHR43814">
    <property type="entry name" value="ARGININOSUCCINATE LYASE"/>
    <property type="match status" value="1"/>
</dbReference>
<evidence type="ECO:0000256" key="6">
    <source>
        <dbReference type="SAM" id="MobiDB-lite"/>
    </source>
</evidence>
<feature type="domain" description="Fumarate lyase N-terminal" evidence="7">
    <location>
        <begin position="8"/>
        <end position="302"/>
    </location>
</feature>
<feature type="region of interest" description="Disordered" evidence="6">
    <location>
        <begin position="439"/>
        <end position="459"/>
    </location>
</feature>
<evidence type="ECO:0000313" key="10">
    <source>
        <dbReference type="Proteomes" id="UP001319827"/>
    </source>
</evidence>
<evidence type="ECO:0000313" key="9">
    <source>
        <dbReference type="EMBL" id="BCR06181.1"/>
    </source>
</evidence>
<dbReference type="GO" id="GO:0016829">
    <property type="term" value="F:lyase activity"/>
    <property type="evidence" value="ECO:0007669"/>
    <property type="project" value="UniProtKB-KW"/>
</dbReference>
<comment type="catalytic activity">
    <reaction evidence="1 5">
        <text>2-(N(omega)-L-arginino)succinate = fumarate + L-arginine</text>
        <dbReference type="Rhea" id="RHEA:24020"/>
        <dbReference type="ChEBI" id="CHEBI:29806"/>
        <dbReference type="ChEBI" id="CHEBI:32682"/>
        <dbReference type="ChEBI" id="CHEBI:57472"/>
        <dbReference type="EC" id="4.3.2.1"/>
    </reaction>
</comment>
<keyword evidence="5" id="KW-0963">Cytoplasm</keyword>
<comment type="pathway">
    <text evidence="2 5">Amino-acid biosynthesis; L-arginine biosynthesis; L-arginine from L-ornithine and carbamoyl phosphate: step 3/3.</text>
</comment>
<dbReference type="Gene3D" id="1.10.275.10">
    <property type="entry name" value="Fumarase/aspartase (N-terminal domain)"/>
    <property type="match status" value="1"/>
</dbReference>
<reference evidence="9 10" key="2">
    <citation type="journal article" date="2021" name="Int. J. Syst. Evol. Microbiol.">
        <title>Isolation and Polyphasic Characterization of Desulfuromonas versatilis sp. Nov., an Electrogenic Bacteria Capable of Versatile Metabolism Isolated from a Graphene Oxide-Reducing Enrichment Culture.</title>
        <authorList>
            <person name="Xie L."/>
            <person name="Yoshida N."/>
            <person name="Ishii S."/>
            <person name="Meng L."/>
        </authorList>
    </citation>
    <scope>NUCLEOTIDE SEQUENCE [LARGE SCALE GENOMIC DNA]</scope>
    <source>
        <strain evidence="9 10">NIT-T3</strain>
    </source>
</reference>
<keyword evidence="5" id="KW-0028">Amino-acid biosynthesis</keyword>
<name>A0ABM8I022_9BACT</name>
<dbReference type="PANTHER" id="PTHR43814:SF1">
    <property type="entry name" value="ARGININOSUCCINATE LYASE"/>
    <property type="match status" value="1"/>
</dbReference>
<sequence>MSEKPWAGRFTQPTDKFVEEFTASIDFDKRMYRYDIQGSIAHARMLAKQQIIAAAEAETIIGGLEGILADIEAGNFEFKVSLEDIHMNIEARLIERIGPVGGKLHTARSRNDQVATDVRLYLRDELKEILGYLDSLQESLLGQAEANLAVIMPGYTHLQTAQPVLFAHHMLAYYEMVKRDAGRMADVLKRLNVLPLGAGALAGTTFPIDREFVAEQLGFDGVTRNSLDSVSDRDFALEFCSGAAILMMHLSRLSEELILWSSADFNFIELTDAFCTGSSIMPQKKNPDVPELVRGKTGRVYGNLMSLLTLMKSLPLAYNKDMQEDKEPLFDTIDTVKGSLKIFADMIAQMKVRAENMRVAAARGFSTATDVADYVVRKGIPFRNAHEIVGKTVRYCIENNKDIPELSLEEFKQFSEAIEADIYDYVTLEASVNARRATGGTAREAVEREIKRARDERKK</sequence>
<dbReference type="CDD" id="cd01359">
    <property type="entry name" value="Argininosuccinate_lyase"/>
    <property type="match status" value="1"/>
</dbReference>
<dbReference type="InterPro" id="IPR008948">
    <property type="entry name" value="L-Aspartase-like"/>
</dbReference>
<dbReference type="RefSeq" id="WP_221249556.1">
    <property type="nucleotide sequence ID" value="NZ_AP024355.1"/>
</dbReference>
<dbReference type="InterPro" id="IPR029419">
    <property type="entry name" value="Arg_succ_lyase_C"/>
</dbReference>
<organism evidence="9 10">
    <name type="scientific">Desulfuromonas versatilis</name>
    <dbReference type="NCBI Taxonomy" id="2802975"/>
    <lineage>
        <taxon>Bacteria</taxon>
        <taxon>Pseudomonadati</taxon>
        <taxon>Thermodesulfobacteriota</taxon>
        <taxon>Desulfuromonadia</taxon>
        <taxon>Desulfuromonadales</taxon>
        <taxon>Desulfuromonadaceae</taxon>
        <taxon>Desulfuromonas</taxon>
    </lineage>
</organism>
<dbReference type="SUPFAM" id="SSF48557">
    <property type="entry name" value="L-aspartase-like"/>
    <property type="match status" value="1"/>
</dbReference>
<dbReference type="EMBL" id="AP024355">
    <property type="protein sequence ID" value="BCR06181.1"/>
    <property type="molecule type" value="Genomic_DNA"/>
</dbReference>
<proteinExistence type="inferred from homology"/>
<dbReference type="HAMAP" id="MF_00006">
    <property type="entry name" value="Arg_succ_lyase"/>
    <property type="match status" value="1"/>
</dbReference>
<keyword evidence="10" id="KW-1185">Reference proteome</keyword>
<comment type="subcellular location">
    <subcellularLocation>
        <location evidence="5">Cytoplasm</location>
    </subcellularLocation>
</comment>
<comment type="similarity">
    <text evidence="5">Belongs to the lyase 1 family. Argininosuccinate lyase subfamily.</text>
</comment>
<dbReference type="Gene3D" id="1.20.200.10">
    <property type="entry name" value="Fumarase/aspartase (Central domain)"/>
    <property type="match status" value="1"/>
</dbReference>
<dbReference type="InterPro" id="IPR024083">
    <property type="entry name" value="Fumarase/histidase_N"/>
</dbReference>
<evidence type="ECO:0000256" key="4">
    <source>
        <dbReference type="ARBA" id="ARBA00022571"/>
    </source>
</evidence>
<accession>A0ABM8I022</accession>
<dbReference type="Proteomes" id="UP001319827">
    <property type="component" value="Chromosome"/>
</dbReference>
<evidence type="ECO:0000256" key="1">
    <source>
        <dbReference type="ARBA" id="ARBA00000985"/>
    </source>
</evidence>
<reference evidence="9 10" key="1">
    <citation type="journal article" date="2016" name="C (Basel)">
        <title>Selective Growth of and Electricity Production by Marine Exoelectrogenic Bacteria in Self-Aggregated Hydrogel of Microbially Reduced Graphene Oxide.</title>
        <authorList>
            <person name="Yoshida N."/>
            <person name="Goto Y."/>
            <person name="Miyata Y."/>
        </authorList>
    </citation>
    <scope>NUCLEOTIDE SEQUENCE [LARGE SCALE GENOMIC DNA]</scope>
    <source>
        <strain evidence="9 10">NIT-T3</strain>
    </source>
</reference>
<evidence type="ECO:0000256" key="5">
    <source>
        <dbReference type="HAMAP-Rule" id="MF_00006"/>
    </source>
</evidence>
<dbReference type="Pfam" id="PF00206">
    <property type="entry name" value="Lyase_1"/>
    <property type="match status" value="1"/>
</dbReference>
<dbReference type="InterPro" id="IPR022761">
    <property type="entry name" value="Fumarate_lyase_N"/>
</dbReference>
<feature type="domain" description="Argininosuccinate lyase C-terminal" evidence="8">
    <location>
        <begin position="365"/>
        <end position="433"/>
    </location>
</feature>
<keyword evidence="5 9" id="KW-0456">Lyase</keyword>
<dbReference type="PRINTS" id="PR00145">
    <property type="entry name" value="ARGSUCLYASE"/>
</dbReference>
<dbReference type="InterPro" id="IPR020557">
    <property type="entry name" value="Fumarate_lyase_CS"/>
</dbReference>